<keyword evidence="8 10" id="KW-0472">Membrane</keyword>
<name>A0A8H7BWG2_9FUNG</name>
<feature type="domain" description="Nicastrin small lobe" evidence="11">
    <location>
        <begin position="13"/>
        <end position="108"/>
    </location>
</feature>
<evidence type="ECO:0000256" key="4">
    <source>
        <dbReference type="ARBA" id="ARBA00022692"/>
    </source>
</evidence>
<protein>
    <recommendedName>
        <fullName evidence="3">Nicastrin</fullName>
    </recommendedName>
</protein>
<evidence type="ECO:0000256" key="9">
    <source>
        <dbReference type="ARBA" id="ARBA00023180"/>
    </source>
</evidence>
<accession>A0A8H7BWG2</accession>
<dbReference type="GO" id="GO:0016485">
    <property type="term" value="P:protein processing"/>
    <property type="evidence" value="ECO:0007669"/>
    <property type="project" value="InterPro"/>
</dbReference>
<dbReference type="InterPro" id="IPR041084">
    <property type="entry name" value="Ncstrn_small"/>
</dbReference>
<organism evidence="12 13">
    <name type="scientific">Apophysomyces ossiformis</name>
    <dbReference type="NCBI Taxonomy" id="679940"/>
    <lineage>
        <taxon>Eukaryota</taxon>
        <taxon>Fungi</taxon>
        <taxon>Fungi incertae sedis</taxon>
        <taxon>Mucoromycota</taxon>
        <taxon>Mucoromycotina</taxon>
        <taxon>Mucoromycetes</taxon>
        <taxon>Mucorales</taxon>
        <taxon>Mucorineae</taxon>
        <taxon>Mucoraceae</taxon>
        <taxon>Apophysomyces</taxon>
    </lineage>
</organism>
<keyword evidence="7 10" id="KW-1133">Transmembrane helix</keyword>
<dbReference type="EMBL" id="JABAYA010000029">
    <property type="protein sequence ID" value="KAF7729030.1"/>
    <property type="molecule type" value="Genomic_DNA"/>
</dbReference>
<dbReference type="SUPFAM" id="SSF53187">
    <property type="entry name" value="Zn-dependent exopeptidases"/>
    <property type="match status" value="1"/>
</dbReference>
<keyword evidence="6" id="KW-0914">Notch signaling pathway</keyword>
<gene>
    <name evidence="12" type="ORF">EC973_005061</name>
</gene>
<sequence length="596" mass="65170">MPNKKYLASRTPSGILFQVDSQDDVDSFVAGQIGATDHNALVIPYNLLTRKNVQALTASGRVTGLIALLHSDPSAPDKPAWSPDIACPNCQYGLYANEPDQYVWNPKGIAYNRDKGYSNYPLQAVDFESFMWAAVNSETCLRRGWCKAVGAMSVYSTPSIDMAIDDNKPILVVAAAMDSRSLFHDLTVGANHDVSGFVGVLTVADALSRAPVPVTSLPKHILYTLFAAESWAFAGSQRFIQDISTPFQCTNSSRAVPCVYANAPCTAPCVADVHFTRINFDKIESIIELNSIGGSGDNYTTYWAHVDDIGKSSPLVDALRQTASQSGSNATIQLASSDGIERKLPPSSVMSFLAKNRNMQAVVLSDFQKELGSYYNNDLDDTYDADATARYICDLATNTARAIYNQAKDDLSNATADSISANCTLVATLMDCLVSNFSCPFMHNYFNVSADLSRISHYASVFNFENPQPHLVARFAFSFLGGVTGIASDKSCNTIQDCPSGEFCIKQKCTRTLTAYHSAYGTGLRYDDATGELHVVDPTKGTWTESTWNTPMFRVFLVMSKSYQIMELLVGIVWALISIVTVVFAQRYLKKVLKTD</sequence>
<evidence type="ECO:0000256" key="6">
    <source>
        <dbReference type="ARBA" id="ARBA00022976"/>
    </source>
</evidence>
<evidence type="ECO:0000256" key="5">
    <source>
        <dbReference type="ARBA" id="ARBA00022729"/>
    </source>
</evidence>
<comment type="similarity">
    <text evidence="2">Belongs to the nicastrin family.</text>
</comment>
<dbReference type="PANTHER" id="PTHR21092:SF0">
    <property type="entry name" value="NICASTRIN"/>
    <property type="match status" value="1"/>
</dbReference>
<dbReference type="Pfam" id="PF18266">
    <property type="entry name" value="Ncstrn_small"/>
    <property type="match status" value="1"/>
</dbReference>
<evidence type="ECO:0000256" key="10">
    <source>
        <dbReference type="SAM" id="Phobius"/>
    </source>
</evidence>
<dbReference type="GO" id="GO:0005886">
    <property type="term" value="C:plasma membrane"/>
    <property type="evidence" value="ECO:0007669"/>
    <property type="project" value="TreeGrafter"/>
</dbReference>
<feature type="transmembrane region" description="Helical" evidence="10">
    <location>
        <begin position="565"/>
        <end position="585"/>
    </location>
</feature>
<proteinExistence type="inferred from homology"/>
<dbReference type="OrthoDB" id="10265862at2759"/>
<reference evidence="12" key="1">
    <citation type="submission" date="2020-01" db="EMBL/GenBank/DDBJ databases">
        <title>Genome Sequencing of Three Apophysomyces-Like Fungal Strains Confirms a Novel Fungal Genus in the Mucoromycota with divergent Burkholderia-like Endosymbiotic Bacteria.</title>
        <authorList>
            <person name="Stajich J.E."/>
            <person name="Macias A.M."/>
            <person name="Carter-House D."/>
            <person name="Lovett B."/>
            <person name="Kasson L.R."/>
            <person name="Berry K."/>
            <person name="Grigoriev I."/>
            <person name="Chang Y."/>
            <person name="Spatafora J."/>
            <person name="Kasson M.T."/>
        </authorList>
    </citation>
    <scope>NUCLEOTIDE SEQUENCE</scope>
    <source>
        <strain evidence="12">NRRL A-21654</strain>
    </source>
</reference>
<comment type="caution">
    <text evidence="12">The sequence shown here is derived from an EMBL/GenBank/DDBJ whole genome shotgun (WGS) entry which is preliminary data.</text>
</comment>
<keyword evidence="9" id="KW-0325">Glycoprotein</keyword>
<keyword evidence="13" id="KW-1185">Reference proteome</keyword>
<dbReference type="InterPro" id="IPR008710">
    <property type="entry name" value="Nicastrin"/>
</dbReference>
<keyword evidence="5" id="KW-0732">Signal</keyword>
<dbReference type="AlphaFoldDB" id="A0A8H7BWG2"/>
<comment type="subcellular location">
    <subcellularLocation>
        <location evidence="1">Membrane</location>
        <topology evidence="1">Single-pass type I membrane protein</topology>
    </subcellularLocation>
</comment>
<evidence type="ECO:0000256" key="2">
    <source>
        <dbReference type="ARBA" id="ARBA00007717"/>
    </source>
</evidence>
<evidence type="ECO:0000256" key="3">
    <source>
        <dbReference type="ARBA" id="ARBA00015303"/>
    </source>
</evidence>
<evidence type="ECO:0000256" key="1">
    <source>
        <dbReference type="ARBA" id="ARBA00004479"/>
    </source>
</evidence>
<evidence type="ECO:0000256" key="7">
    <source>
        <dbReference type="ARBA" id="ARBA00022989"/>
    </source>
</evidence>
<keyword evidence="4 10" id="KW-0812">Transmembrane</keyword>
<dbReference type="Gene3D" id="3.40.630.10">
    <property type="entry name" value="Zn peptidases"/>
    <property type="match status" value="1"/>
</dbReference>
<evidence type="ECO:0000313" key="12">
    <source>
        <dbReference type="EMBL" id="KAF7729030.1"/>
    </source>
</evidence>
<dbReference type="PANTHER" id="PTHR21092">
    <property type="entry name" value="NICASTRIN"/>
    <property type="match status" value="1"/>
</dbReference>
<dbReference type="Pfam" id="PF05450">
    <property type="entry name" value="Nicastrin"/>
    <property type="match status" value="1"/>
</dbReference>
<dbReference type="Proteomes" id="UP000605846">
    <property type="component" value="Unassembled WGS sequence"/>
</dbReference>
<evidence type="ECO:0000313" key="13">
    <source>
        <dbReference type="Proteomes" id="UP000605846"/>
    </source>
</evidence>
<evidence type="ECO:0000256" key="8">
    <source>
        <dbReference type="ARBA" id="ARBA00023136"/>
    </source>
</evidence>
<evidence type="ECO:0000259" key="11">
    <source>
        <dbReference type="Pfam" id="PF18266"/>
    </source>
</evidence>